<dbReference type="PANTHER" id="PTHR45453:SF3">
    <property type="entry name" value="HISTIDINE KINASE"/>
    <property type="match status" value="1"/>
</dbReference>
<evidence type="ECO:0000313" key="7">
    <source>
        <dbReference type="EMBL" id="QMS85242.1"/>
    </source>
</evidence>
<dbReference type="SMART" id="SM00387">
    <property type="entry name" value="HATPase_c"/>
    <property type="match status" value="1"/>
</dbReference>
<dbReference type="Gene3D" id="1.10.287.130">
    <property type="match status" value="1"/>
</dbReference>
<dbReference type="EC" id="2.7.13.3" evidence="2"/>
<dbReference type="PANTHER" id="PTHR45453">
    <property type="entry name" value="PHOSPHATE REGULON SENSOR PROTEIN PHOR"/>
    <property type="match status" value="1"/>
</dbReference>
<accession>A0A7L7KSK3</accession>
<dbReference type="SUPFAM" id="SSF47384">
    <property type="entry name" value="Homodimeric domain of signal transducing histidine kinase"/>
    <property type="match status" value="1"/>
</dbReference>
<evidence type="ECO:0000259" key="6">
    <source>
        <dbReference type="PROSITE" id="PS50109"/>
    </source>
</evidence>
<keyword evidence="8" id="KW-1185">Reference proteome</keyword>
<evidence type="ECO:0000256" key="5">
    <source>
        <dbReference type="SAM" id="Phobius"/>
    </source>
</evidence>
<evidence type="ECO:0000256" key="3">
    <source>
        <dbReference type="ARBA" id="ARBA00022679"/>
    </source>
</evidence>
<feature type="transmembrane region" description="Helical" evidence="5">
    <location>
        <begin position="134"/>
        <end position="152"/>
    </location>
</feature>
<keyword evidence="4 7" id="KW-0418">Kinase</keyword>
<evidence type="ECO:0000256" key="1">
    <source>
        <dbReference type="ARBA" id="ARBA00000085"/>
    </source>
</evidence>
<proteinExistence type="predicted"/>
<dbReference type="Pfam" id="PF02518">
    <property type="entry name" value="HATPase_c"/>
    <property type="match status" value="1"/>
</dbReference>
<keyword evidence="5" id="KW-0812">Transmembrane</keyword>
<keyword evidence="5" id="KW-0472">Membrane</keyword>
<dbReference type="PROSITE" id="PS50109">
    <property type="entry name" value="HIS_KIN"/>
    <property type="match status" value="1"/>
</dbReference>
<dbReference type="KEGG" id="xcl:G4Z02_05595"/>
<dbReference type="AlphaFoldDB" id="A0A7L7KSK3"/>
<evidence type="ECO:0000256" key="4">
    <source>
        <dbReference type="ARBA" id="ARBA00022777"/>
    </source>
</evidence>
<dbReference type="GO" id="GO:0016036">
    <property type="term" value="P:cellular response to phosphate starvation"/>
    <property type="evidence" value="ECO:0007669"/>
    <property type="project" value="TreeGrafter"/>
</dbReference>
<feature type="transmembrane region" description="Helical" evidence="5">
    <location>
        <begin position="12"/>
        <end position="34"/>
    </location>
</feature>
<protein>
    <recommendedName>
        <fullName evidence="2">histidine kinase</fullName>
        <ecNumber evidence="2">2.7.13.3</ecNumber>
    </recommendedName>
</protein>
<comment type="catalytic activity">
    <reaction evidence="1">
        <text>ATP + protein L-histidine = ADP + protein N-phospho-L-histidine.</text>
        <dbReference type="EC" id="2.7.13.3"/>
    </reaction>
</comment>
<dbReference type="Gene3D" id="3.30.565.10">
    <property type="entry name" value="Histidine kinase-like ATPase, C-terminal domain"/>
    <property type="match status" value="1"/>
</dbReference>
<name>A0A7L7KSK3_9MOLU</name>
<dbReference type="GO" id="GO:0004721">
    <property type="term" value="F:phosphoprotein phosphatase activity"/>
    <property type="evidence" value="ECO:0007669"/>
    <property type="project" value="TreeGrafter"/>
</dbReference>
<keyword evidence="3" id="KW-0808">Transferase</keyword>
<dbReference type="EMBL" id="CP048914">
    <property type="protein sequence ID" value="QMS85242.1"/>
    <property type="molecule type" value="Genomic_DNA"/>
</dbReference>
<dbReference type="GO" id="GO:0005886">
    <property type="term" value="C:plasma membrane"/>
    <property type="evidence" value="ECO:0007669"/>
    <property type="project" value="TreeGrafter"/>
</dbReference>
<dbReference type="InterPro" id="IPR036890">
    <property type="entry name" value="HATPase_C_sf"/>
</dbReference>
<dbReference type="CDD" id="cd00082">
    <property type="entry name" value="HisKA"/>
    <property type="match status" value="1"/>
</dbReference>
<organism evidence="7 8">
    <name type="scientific">Candidatus Xianfuyuplasma coldseepsis</name>
    <dbReference type="NCBI Taxonomy" id="2782163"/>
    <lineage>
        <taxon>Bacteria</taxon>
        <taxon>Bacillati</taxon>
        <taxon>Mycoplasmatota</taxon>
        <taxon>Mollicutes</taxon>
        <taxon>Candidatus Izemoplasmatales</taxon>
        <taxon>Candidatus Izemoplasmataceae</taxon>
        <taxon>Candidatus Xianfuyuplasma</taxon>
    </lineage>
</organism>
<dbReference type="InterPro" id="IPR003594">
    <property type="entry name" value="HATPase_dom"/>
</dbReference>
<dbReference type="InterPro" id="IPR036097">
    <property type="entry name" value="HisK_dim/P_sf"/>
</dbReference>
<dbReference type="InterPro" id="IPR050351">
    <property type="entry name" value="BphY/WalK/GraS-like"/>
</dbReference>
<feature type="domain" description="Histidine kinase" evidence="6">
    <location>
        <begin position="214"/>
        <end position="417"/>
    </location>
</feature>
<dbReference type="Proteomes" id="UP000514720">
    <property type="component" value="Chromosome"/>
</dbReference>
<sequence length="419" mass="48730">MNSLYKLSRKRVLILIGSFLFLVLFGVSSVAYLVNQYYREQLVEIENERFVEFFEHDFKFSGEESAIDLAKHYAHVNNLQLIITDDSDSIIYETEKPVEEFSIYSIEVNESLYSIKIDYSNSRILLVRDKEIMIMYYIIISVYTITIVYIVISRRLKNKRILSDLGQIEYLISNKQRMKNSFHYEELARLFDTFNEFSSKLDLLQEKRKDGFNALAHDLKTPITILLNHLEGITETDELFKNKEAILESLRNLSSTASDLVSENFQGISTRFNISKALKKELPKYTSSFASRNMKIKDYILDDLYVEWNRTDFSRVLGNLLTNAFYYSDKDTEVTVQLINGSETYSLVVINYGELINDENLERIFEKNVRISEEGDDTGNGIGLYITKLLVQEAGGTIKATSSQEFNRFEITLPKWIED</sequence>
<dbReference type="InterPro" id="IPR003661">
    <property type="entry name" value="HisK_dim/P_dom"/>
</dbReference>
<gene>
    <name evidence="7" type="ORF">G4Z02_05595</name>
</gene>
<reference evidence="7 8" key="1">
    <citation type="submission" date="2020-02" db="EMBL/GenBank/DDBJ databases">
        <authorList>
            <person name="Zheng R.K."/>
            <person name="Sun C.M."/>
        </authorList>
    </citation>
    <scope>NUCLEOTIDE SEQUENCE [LARGE SCALE GENOMIC DNA]</scope>
    <source>
        <strain evidence="8">zrk13</strain>
    </source>
</reference>
<dbReference type="InterPro" id="IPR005467">
    <property type="entry name" value="His_kinase_dom"/>
</dbReference>
<evidence type="ECO:0000256" key="2">
    <source>
        <dbReference type="ARBA" id="ARBA00012438"/>
    </source>
</evidence>
<dbReference type="GO" id="GO:0000155">
    <property type="term" value="F:phosphorelay sensor kinase activity"/>
    <property type="evidence" value="ECO:0007669"/>
    <property type="project" value="InterPro"/>
</dbReference>
<keyword evidence="5" id="KW-1133">Transmembrane helix</keyword>
<evidence type="ECO:0000313" key="8">
    <source>
        <dbReference type="Proteomes" id="UP000514720"/>
    </source>
</evidence>
<dbReference type="SUPFAM" id="SSF55874">
    <property type="entry name" value="ATPase domain of HSP90 chaperone/DNA topoisomerase II/histidine kinase"/>
    <property type="match status" value="1"/>
</dbReference>
<dbReference type="RefSeq" id="WP_258877024.1">
    <property type="nucleotide sequence ID" value="NZ_CP048914.1"/>
</dbReference>